<proteinExistence type="predicted"/>
<evidence type="ECO:0000313" key="3">
    <source>
        <dbReference type="Proteomes" id="UP000823486"/>
    </source>
</evidence>
<keyword evidence="1" id="KW-0812">Transmembrane</keyword>
<organism evidence="2 3">
    <name type="scientific">Peribacillus deserti</name>
    <dbReference type="NCBI Taxonomy" id="673318"/>
    <lineage>
        <taxon>Bacteria</taxon>
        <taxon>Bacillati</taxon>
        <taxon>Bacillota</taxon>
        <taxon>Bacilli</taxon>
        <taxon>Bacillales</taxon>
        <taxon>Bacillaceae</taxon>
        <taxon>Peribacillus</taxon>
    </lineage>
</organism>
<dbReference type="Proteomes" id="UP000823486">
    <property type="component" value="Unassembled WGS sequence"/>
</dbReference>
<dbReference type="EMBL" id="JAFBFI010000002">
    <property type="protein sequence ID" value="MBM7691141.1"/>
    <property type="molecule type" value="Genomic_DNA"/>
</dbReference>
<gene>
    <name evidence="2" type="ORF">JOC77_000546</name>
</gene>
<evidence type="ECO:0000313" key="2">
    <source>
        <dbReference type="EMBL" id="MBM7691141.1"/>
    </source>
</evidence>
<keyword evidence="1" id="KW-0472">Membrane</keyword>
<name>A0ABS2QDA1_9BACI</name>
<sequence>METWHKNQITKKKLLRYLLTGGIFVLLFLIFTTPILKMPVSWADFLGLIKTEPSYIPFEYNKSYMAATSCGRNCQTVEYHYTVTKTELVVTATEKVSWYNDPKWDKETKIKGTKYYYQDKNQRQYLYWKEDKQEIELEIEYKGENKLTKSEIVRIANSVKPGR</sequence>
<keyword evidence="3" id="KW-1185">Reference proteome</keyword>
<accession>A0ABS2QDA1</accession>
<feature type="transmembrane region" description="Helical" evidence="1">
    <location>
        <begin position="14"/>
        <end position="36"/>
    </location>
</feature>
<reference evidence="2 3" key="1">
    <citation type="submission" date="2021-01" db="EMBL/GenBank/DDBJ databases">
        <title>Genomic Encyclopedia of Type Strains, Phase IV (KMG-IV): sequencing the most valuable type-strain genomes for metagenomic binning, comparative biology and taxonomic classification.</title>
        <authorList>
            <person name="Goeker M."/>
        </authorList>
    </citation>
    <scope>NUCLEOTIDE SEQUENCE [LARGE SCALE GENOMIC DNA]</scope>
    <source>
        <strain evidence="2 3">DSM 105482</strain>
    </source>
</reference>
<evidence type="ECO:0008006" key="4">
    <source>
        <dbReference type="Google" id="ProtNLM"/>
    </source>
</evidence>
<protein>
    <recommendedName>
        <fullName evidence="4">DUF4367 domain-containing protein</fullName>
    </recommendedName>
</protein>
<comment type="caution">
    <text evidence="2">The sequence shown here is derived from an EMBL/GenBank/DDBJ whole genome shotgun (WGS) entry which is preliminary data.</text>
</comment>
<keyword evidence="1" id="KW-1133">Transmembrane helix</keyword>
<evidence type="ECO:0000256" key="1">
    <source>
        <dbReference type="SAM" id="Phobius"/>
    </source>
</evidence>
<dbReference type="RefSeq" id="WP_204538158.1">
    <property type="nucleotide sequence ID" value="NZ_JAFBFI010000002.1"/>
</dbReference>